<proteinExistence type="predicted"/>
<dbReference type="EMBL" id="CARXXK010000001">
    <property type="protein sequence ID" value="CAI6348208.1"/>
    <property type="molecule type" value="Genomic_DNA"/>
</dbReference>
<dbReference type="AlphaFoldDB" id="A0AAV0VZL7"/>
<accession>A0AAV0VZL7</accession>
<comment type="caution">
    <text evidence="1">The sequence shown here is derived from an EMBL/GenBank/DDBJ whole genome shotgun (WGS) entry which is preliminary data.</text>
</comment>
<dbReference type="Proteomes" id="UP001160148">
    <property type="component" value="Unassembled WGS sequence"/>
</dbReference>
<gene>
    <name evidence="1" type="ORF">MEUPH1_LOCUS4907</name>
</gene>
<sequence>MYIYGGLTSSFSLRFQSAAAADDERNGYGNGAKQLRLLSPVCPPPLRATHHQPLPRALRRYRPSSPSCLDGGEIQLPGCATTPPVYLVGICVVHPRERRRSKVVADGLCGGGEGGGGGWRQRRFAGAQGFMGIRHHRRRCADIRRSLAPGTRSGCRANKTTLSVQCDTNGGFCSGYQSATPGQSIIPYAADDDGR</sequence>
<name>A0AAV0VZL7_9HEMI</name>
<reference evidence="1 2" key="1">
    <citation type="submission" date="2023-01" db="EMBL/GenBank/DDBJ databases">
        <authorList>
            <person name="Whitehead M."/>
        </authorList>
    </citation>
    <scope>NUCLEOTIDE SEQUENCE [LARGE SCALE GENOMIC DNA]</scope>
</reference>
<organism evidence="1 2">
    <name type="scientific">Macrosiphum euphorbiae</name>
    <name type="common">potato aphid</name>
    <dbReference type="NCBI Taxonomy" id="13131"/>
    <lineage>
        <taxon>Eukaryota</taxon>
        <taxon>Metazoa</taxon>
        <taxon>Ecdysozoa</taxon>
        <taxon>Arthropoda</taxon>
        <taxon>Hexapoda</taxon>
        <taxon>Insecta</taxon>
        <taxon>Pterygota</taxon>
        <taxon>Neoptera</taxon>
        <taxon>Paraneoptera</taxon>
        <taxon>Hemiptera</taxon>
        <taxon>Sternorrhyncha</taxon>
        <taxon>Aphidomorpha</taxon>
        <taxon>Aphidoidea</taxon>
        <taxon>Aphididae</taxon>
        <taxon>Macrosiphini</taxon>
        <taxon>Macrosiphum</taxon>
    </lineage>
</organism>
<evidence type="ECO:0000313" key="2">
    <source>
        <dbReference type="Proteomes" id="UP001160148"/>
    </source>
</evidence>
<keyword evidence="2" id="KW-1185">Reference proteome</keyword>
<protein>
    <submittedName>
        <fullName evidence="1">Uncharacterized protein</fullName>
    </submittedName>
</protein>
<evidence type="ECO:0000313" key="1">
    <source>
        <dbReference type="EMBL" id="CAI6348208.1"/>
    </source>
</evidence>